<accession>A0ACB7XF40</accession>
<organism evidence="1 2">
    <name type="scientific">Vaccinium darrowii</name>
    <dbReference type="NCBI Taxonomy" id="229202"/>
    <lineage>
        <taxon>Eukaryota</taxon>
        <taxon>Viridiplantae</taxon>
        <taxon>Streptophyta</taxon>
        <taxon>Embryophyta</taxon>
        <taxon>Tracheophyta</taxon>
        <taxon>Spermatophyta</taxon>
        <taxon>Magnoliopsida</taxon>
        <taxon>eudicotyledons</taxon>
        <taxon>Gunneridae</taxon>
        <taxon>Pentapetalae</taxon>
        <taxon>asterids</taxon>
        <taxon>Ericales</taxon>
        <taxon>Ericaceae</taxon>
        <taxon>Vaccinioideae</taxon>
        <taxon>Vaccinieae</taxon>
        <taxon>Vaccinium</taxon>
    </lineage>
</organism>
<dbReference type="Proteomes" id="UP000828048">
    <property type="component" value="Chromosome 10"/>
</dbReference>
<dbReference type="EMBL" id="CM037160">
    <property type="protein sequence ID" value="KAH7839389.1"/>
    <property type="molecule type" value="Genomic_DNA"/>
</dbReference>
<name>A0ACB7XF40_9ERIC</name>
<proteinExistence type="predicted"/>
<protein>
    <submittedName>
        <fullName evidence="1">Uncharacterized protein</fullName>
    </submittedName>
</protein>
<comment type="caution">
    <text evidence="1">The sequence shown here is derived from an EMBL/GenBank/DDBJ whole genome shotgun (WGS) entry which is preliminary data.</text>
</comment>
<keyword evidence="2" id="KW-1185">Reference proteome</keyword>
<evidence type="ECO:0000313" key="2">
    <source>
        <dbReference type="Proteomes" id="UP000828048"/>
    </source>
</evidence>
<gene>
    <name evidence="1" type="ORF">Vadar_003521</name>
</gene>
<reference evidence="1 2" key="1">
    <citation type="journal article" date="2021" name="Hortic Res">
        <title>High-quality reference genome and annotation aids understanding of berry development for evergreen blueberry (Vaccinium darrowii).</title>
        <authorList>
            <person name="Yu J."/>
            <person name="Hulse-Kemp A.M."/>
            <person name="Babiker E."/>
            <person name="Staton M."/>
        </authorList>
    </citation>
    <scope>NUCLEOTIDE SEQUENCE [LARGE SCALE GENOMIC DNA]</scope>
    <source>
        <strain evidence="2">cv. NJ 8807/NJ 8810</strain>
        <tissue evidence="1">Young leaf</tissue>
    </source>
</reference>
<sequence length="252" mass="28963">MNVHDARKSKSIKVLNLYYNNRPVVDFSELKNNWSLWKCAKSCHLTFNQTELKVDFPVPITACNLMIQLDSFYENLQALSLEPLLCPRCSRPVTDEHRICGNCHEKAYQCRQCRIINYESLDSFLCNECGYSKYGRFEFNFIAKPSFIFDSMENDEDMKWGLAAIESESENAHRRYQELLGFKKPLLKIVSSIGENEIDSQQKDSVQQIMFFLPGPSCKIKSKIALLDVLNGEKCKAAFNSVSKIVQTLQGL</sequence>
<evidence type="ECO:0000313" key="1">
    <source>
        <dbReference type="EMBL" id="KAH7839389.1"/>
    </source>
</evidence>